<evidence type="ECO:0000256" key="4">
    <source>
        <dbReference type="ARBA" id="ARBA00023014"/>
    </source>
</evidence>
<evidence type="ECO:0000256" key="3">
    <source>
        <dbReference type="ARBA" id="ARBA00023004"/>
    </source>
</evidence>
<dbReference type="InterPro" id="IPR017900">
    <property type="entry name" value="4Fe4S_Fe_S_CS"/>
</dbReference>
<comment type="caution">
    <text evidence="6">The sequence shown here is derived from an EMBL/GenBank/DDBJ whole genome shotgun (WGS) entry which is preliminary data.</text>
</comment>
<dbReference type="CDD" id="cd10551">
    <property type="entry name" value="PsrB"/>
    <property type="match status" value="1"/>
</dbReference>
<keyword evidence="4" id="KW-0411">Iron-sulfur</keyword>
<proteinExistence type="predicted"/>
<keyword evidence="3" id="KW-0408">Iron</keyword>
<dbReference type="GO" id="GO:0051539">
    <property type="term" value="F:4 iron, 4 sulfur cluster binding"/>
    <property type="evidence" value="ECO:0007669"/>
    <property type="project" value="UniProtKB-KW"/>
</dbReference>
<sequence>MKRRDFLKLGGIVAAASAVTPASSLLYAGKTTTSAIKYGLVIDLTKCDGCGECATACRIANNVATSPDNEKINNYWLRIARVKSKFPNSHEQAIPLMCMHCDNAPCVHVCPVKASFVRKDGIVMIDKHRCIGCRYCMIACPYKARSFVFKHNEGFSNPDVPKTMHGVVEKCDFCVTRIDSGRMPVCVESCKKGVMSFGNLFDPESQVSRLISSGKVHRVREDLHLGAKVYYLGL</sequence>
<feature type="domain" description="4Fe-4S ferredoxin-type" evidence="5">
    <location>
        <begin position="38"/>
        <end position="68"/>
    </location>
</feature>
<gene>
    <name evidence="6" type="ORF">AUJ95_04710</name>
</gene>
<dbReference type="STRING" id="1817895.AUJ95_04710"/>
<accession>A0A1J5DW13</accession>
<dbReference type="InterPro" id="IPR017896">
    <property type="entry name" value="4Fe4S_Fe-S-bd"/>
</dbReference>
<dbReference type="Gene3D" id="3.30.70.20">
    <property type="match status" value="2"/>
</dbReference>
<dbReference type="Proteomes" id="UP000183085">
    <property type="component" value="Unassembled WGS sequence"/>
</dbReference>
<dbReference type="InterPro" id="IPR050954">
    <property type="entry name" value="ET_IronSulfur_Cluster-Binding"/>
</dbReference>
<protein>
    <recommendedName>
        <fullName evidence="5">4Fe-4S ferredoxin-type domain-containing protein</fullName>
    </recommendedName>
</protein>
<dbReference type="InterPro" id="IPR054822">
    <property type="entry name" value="DsrO-like"/>
</dbReference>
<keyword evidence="2" id="KW-0479">Metal-binding</keyword>
<dbReference type="AlphaFoldDB" id="A0A1J5DW13"/>
<evidence type="ECO:0000313" key="6">
    <source>
        <dbReference type="EMBL" id="OIP40277.1"/>
    </source>
</evidence>
<organism evidence="6 7">
    <name type="scientific">Candidatus Desantisbacteria bacterium CG2_30_40_21</name>
    <dbReference type="NCBI Taxonomy" id="1817895"/>
    <lineage>
        <taxon>Bacteria</taxon>
        <taxon>Candidatus Desantisiibacteriota</taxon>
    </lineage>
</organism>
<dbReference type="Pfam" id="PF13247">
    <property type="entry name" value="Fer4_11"/>
    <property type="match status" value="1"/>
</dbReference>
<dbReference type="EMBL" id="MNYI01000124">
    <property type="protein sequence ID" value="OIP40277.1"/>
    <property type="molecule type" value="Genomic_DNA"/>
</dbReference>
<evidence type="ECO:0000259" key="5">
    <source>
        <dbReference type="PROSITE" id="PS51379"/>
    </source>
</evidence>
<dbReference type="GO" id="GO:0046872">
    <property type="term" value="F:metal ion binding"/>
    <property type="evidence" value="ECO:0007669"/>
    <property type="project" value="UniProtKB-KW"/>
</dbReference>
<keyword evidence="1" id="KW-0004">4Fe-4S</keyword>
<dbReference type="PANTHER" id="PTHR43177">
    <property type="entry name" value="PROTEIN NRFC"/>
    <property type="match status" value="1"/>
</dbReference>
<dbReference type="PROSITE" id="PS51379">
    <property type="entry name" value="4FE4S_FER_2"/>
    <property type="match status" value="2"/>
</dbReference>
<dbReference type="SUPFAM" id="SSF54862">
    <property type="entry name" value="4Fe-4S ferredoxins"/>
    <property type="match status" value="1"/>
</dbReference>
<feature type="domain" description="4Fe-4S ferredoxin-type" evidence="5">
    <location>
        <begin position="121"/>
        <end position="150"/>
    </location>
</feature>
<dbReference type="PANTHER" id="PTHR43177:SF3">
    <property type="entry name" value="PROTEIN NRFC HOMOLOG"/>
    <property type="match status" value="1"/>
</dbReference>
<dbReference type="Pfam" id="PF00037">
    <property type="entry name" value="Fer4"/>
    <property type="match status" value="1"/>
</dbReference>
<dbReference type="PROSITE" id="PS00198">
    <property type="entry name" value="4FE4S_FER_1"/>
    <property type="match status" value="1"/>
</dbReference>
<evidence type="ECO:0000256" key="1">
    <source>
        <dbReference type="ARBA" id="ARBA00022485"/>
    </source>
</evidence>
<name>A0A1J5DW13_9BACT</name>
<dbReference type="NCBIfam" id="NF045797">
    <property type="entry name" value="DsrO"/>
    <property type="match status" value="1"/>
</dbReference>
<evidence type="ECO:0000313" key="7">
    <source>
        <dbReference type="Proteomes" id="UP000183085"/>
    </source>
</evidence>
<reference evidence="6 7" key="1">
    <citation type="journal article" date="2016" name="Environ. Microbiol.">
        <title>Genomic resolution of a cold subsurface aquifer community provides metabolic insights for novel microbes adapted to high CO concentrations.</title>
        <authorList>
            <person name="Probst A.J."/>
            <person name="Castelle C.J."/>
            <person name="Singh A."/>
            <person name="Brown C.T."/>
            <person name="Anantharaman K."/>
            <person name="Sharon I."/>
            <person name="Hug L.A."/>
            <person name="Burstein D."/>
            <person name="Emerson J.B."/>
            <person name="Thomas B.C."/>
            <person name="Banfield J.F."/>
        </authorList>
    </citation>
    <scope>NUCLEOTIDE SEQUENCE [LARGE SCALE GENOMIC DNA]</scope>
    <source>
        <strain evidence="6">CG2_30_40_21</strain>
    </source>
</reference>
<evidence type="ECO:0000256" key="2">
    <source>
        <dbReference type="ARBA" id="ARBA00022723"/>
    </source>
</evidence>